<proteinExistence type="predicted"/>
<dbReference type="AlphaFoldDB" id="A0A4D6WUR0"/>
<sequence>MTIESNTIFINGEPLNYIHSMSLHDLIEYLDFNVDTVIIECNQQIIPRNKLNTVLCKHQDRLEIITIVGGG</sequence>
<organism evidence="1">
    <name type="scientific">Dicranema revolutum</name>
    <dbReference type="NCBI Taxonomy" id="239144"/>
    <lineage>
        <taxon>Eukaryota</taxon>
        <taxon>Rhodophyta</taxon>
        <taxon>Florideophyceae</taxon>
        <taxon>Rhodymeniophycidae</taxon>
        <taxon>Gigartinales</taxon>
        <taxon>Dicranemataceae</taxon>
        <taxon>Dicranema</taxon>
    </lineage>
</organism>
<gene>
    <name evidence="1" type="primary">thiS</name>
</gene>
<evidence type="ECO:0000313" key="1">
    <source>
        <dbReference type="EMBL" id="QCI06258.1"/>
    </source>
</evidence>
<dbReference type="SUPFAM" id="SSF54285">
    <property type="entry name" value="MoaD/ThiS"/>
    <property type="match status" value="1"/>
</dbReference>
<protein>
    <submittedName>
        <fullName evidence="1">Thiamin biosynthesis protein S</fullName>
    </submittedName>
</protein>
<dbReference type="Pfam" id="PF02597">
    <property type="entry name" value="ThiS"/>
    <property type="match status" value="1"/>
</dbReference>
<dbReference type="Gene3D" id="3.10.20.30">
    <property type="match status" value="1"/>
</dbReference>
<dbReference type="InterPro" id="IPR003749">
    <property type="entry name" value="ThiS/MoaD-like"/>
</dbReference>
<dbReference type="NCBIfam" id="TIGR01683">
    <property type="entry name" value="thiS"/>
    <property type="match status" value="1"/>
</dbReference>
<reference evidence="1" key="2">
    <citation type="submission" date="2019-04" db="EMBL/GenBank/DDBJ databases">
        <authorList>
            <person name="Pasella M."/>
        </authorList>
    </citation>
    <scope>NUCLEOTIDE SEQUENCE</scope>
    <source>
        <strain evidence="1">VRM320</strain>
    </source>
</reference>
<dbReference type="EMBL" id="MK814651">
    <property type="protein sequence ID" value="QCI06258.1"/>
    <property type="molecule type" value="Genomic_DNA"/>
</dbReference>
<geneLocation type="plastid" evidence="1"/>
<accession>A0A4D6WUR0</accession>
<dbReference type="PANTHER" id="PTHR34472:SF1">
    <property type="entry name" value="SULFUR CARRIER PROTEIN THIS"/>
    <property type="match status" value="1"/>
</dbReference>
<reference evidence="1" key="1">
    <citation type="journal article" date="2019" name="Mol. Phylogenet. Evol.">
        <title>Morphological evolution and classification of the red algal order Ceramiales inferred using plastid phylogenomics.</title>
        <authorList>
            <person name="Diaz-Tapia P."/>
            <person name="Pasella M.M."/>
            <person name="Verbruggen H."/>
            <person name="Maggs C.A."/>
        </authorList>
    </citation>
    <scope>NUCLEOTIDE SEQUENCE</scope>
    <source>
        <strain evidence="1">VRM320</strain>
    </source>
</reference>
<keyword evidence="1" id="KW-0934">Plastid</keyword>
<dbReference type="InterPro" id="IPR016155">
    <property type="entry name" value="Mopterin_synth/thiamin_S_b"/>
</dbReference>
<dbReference type="CDD" id="cd00565">
    <property type="entry name" value="Ubl_ThiS"/>
    <property type="match status" value="1"/>
</dbReference>
<dbReference type="InterPro" id="IPR010035">
    <property type="entry name" value="Thi_S"/>
</dbReference>
<name>A0A4D6WUR0_9FLOR</name>
<dbReference type="PANTHER" id="PTHR34472">
    <property type="entry name" value="SULFUR CARRIER PROTEIN THIS"/>
    <property type="match status" value="1"/>
</dbReference>
<dbReference type="InterPro" id="IPR012675">
    <property type="entry name" value="Beta-grasp_dom_sf"/>
</dbReference>